<evidence type="ECO:0000313" key="8">
    <source>
        <dbReference type="Proteomes" id="UP001148614"/>
    </source>
</evidence>
<dbReference type="CDD" id="cd14944">
    <property type="entry name" value="TRAPPC6A_Trs33"/>
    <property type="match status" value="1"/>
</dbReference>
<dbReference type="InterPro" id="IPR037992">
    <property type="entry name" value="TRAPPC6/Trs33"/>
</dbReference>
<name>A0A9W8NGB4_9PEZI</name>
<keyword evidence="3" id="KW-0040">ANK repeat</keyword>
<dbReference type="EMBL" id="JANPWZ010000575">
    <property type="protein sequence ID" value="KAJ3574969.1"/>
    <property type="molecule type" value="Genomic_DNA"/>
</dbReference>
<dbReference type="Pfam" id="PF24883">
    <property type="entry name" value="NPHP3_N"/>
    <property type="match status" value="1"/>
</dbReference>
<feature type="region of interest" description="Disordered" evidence="4">
    <location>
        <begin position="1112"/>
        <end position="1131"/>
    </location>
</feature>
<dbReference type="InterPro" id="IPR002110">
    <property type="entry name" value="Ankyrin_rpt"/>
</dbReference>
<feature type="compositionally biased region" description="Polar residues" evidence="4">
    <location>
        <begin position="1214"/>
        <end position="1227"/>
    </location>
</feature>
<feature type="compositionally biased region" description="Low complexity" evidence="4">
    <location>
        <begin position="44"/>
        <end position="66"/>
    </location>
</feature>
<organism evidence="7 8">
    <name type="scientific">Xylaria arbuscula</name>
    <dbReference type="NCBI Taxonomy" id="114810"/>
    <lineage>
        <taxon>Eukaryota</taxon>
        <taxon>Fungi</taxon>
        <taxon>Dikarya</taxon>
        <taxon>Ascomycota</taxon>
        <taxon>Pezizomycotina</taxon>
        <taxon>Sordariomycetes</taxon>
        <taxon>Xylariomycetidae</taxon>
        <taxon>Xylariales</taxon>
        <taxon>Xylariaceae</taxon>
        <taxon>Xylaria</taxon>
    </lineage>
</organism>
<dbReference type="SMART" id="SM00248">
    <property type="entry name" value="ANK"/>
    <property type="match status" value="3"/>
</dbReference>
<feature type="domain" description="Nephrocystin 3-like N-terminal" evidence="6">
    <location>
        <begin position="383"/>
        <end position="553"/>
    </location>
</feature>
<evidence type="ECO:0000256" key="4">
    <source>
        <dbReference type="SAM" id="MobiDB-lite"/>
    </source>
</evidence>
<dbReference type="SUPFAM" id="SSF52540">
    <property type="entry name" value="P-loop containing nucleoside triphosphate hydrolases"/>
    <property type="match status" value="1"/>
</dbReference>
<dbReference type="InterPro" id="IPR056125">
    <property type="entry name" value="DUF7708"/>
</dbReference>
<accession>A0A9W8NGB4</accession>
<comment type="similarity">
    <text evidence="1">Belongs to the TRAPP small subunits family. BET3 subfamily.</text>
</comment>
<evidence type="ECO:0000256" key="3">
    <source>
        <dbReference type="PROSITE-ProRule" id="PRU00023"/>
    </source>
</evidence>
<keyword evidence="2" id="KW-0677">Repeat</keyword>
<dbReference type="Gene3D" id="1.25.40.20">
    <property type="entry name" value="Ankyrin repeat-containing domain"/>
    <property type="match status" value="1"/>
</dbReference>
<feature type="repeat" description="ANK" evidence="3">
    <location>
        <begin position="1001"/>
        <end position="1033"/>
    </location>
</feature>
<feature type="compositionally biased region" description="Basic and acidic residues" evidence="4">
    <location>
        <begin position="1119"/>
        <end position="1131"/>
    </location>
</feature>
<sequence length="1378" mass="154309">MPSTCCGIRFRPRLENGSGPPRKRVDPKPQCTPHVRPVAVQSQSARSISTPRTTASIPSPSTPSSSVDITENPGSVRLTSIGRASRQLAIQTSHGVQARTDLWEKAMATLSERDRAWIDKTSDESTGPVLNRVGTMIDLATEKQRQCEKSGWETFQLGEYVVSLGDITSKMIIWLNKFKEVGDILVQYDPVHAALPWAAVRFCLQAIVTTKEQMAASLAILEKATRIIHRCQVFEELYNRTTITHPIIENLESSLIQLYGRVLQGLIKAGQVLSETNPLKYLSAILEPDTVPNLLASLEDGEVQVDREVVACGAQRNAEVTAGLRKQLQSLLQLAEPVLRIDANIKIVLQQLERNELTRILQWISPIEFRRHHDTIRELRTSNTCDWLLQRPKFGQWVSATSATTLWLQGFPGSGKTFLISRVIENIEETLSIDTNDESFAFFYCNRNEENRRNTLDILRSYVRQLSTTPRRSGLIFPELKQLYADSQMKGAGWTLGLCRVYLIKLLNLYPRTTLVLDALDECKPEERANLLDFFDSIPSECSKPVRIFISSRPEGDIRQRLNHLSNIEIQATDNENDIARFVMQSIEKNGRWSGVLRKNQPLKDRIVDTLLTQSNGMFQWAMLQIRQLLNLRTESEIYSRLGKLPKDLKTAYDEIFANIEALEAEAGALSVAALRWVMCAYRPLTSEVLLAAINVNPEKETVESFGIEEDDLLDWTANLLRLDAQQKPPVWRVSHLSVIEYLETRWTVLEAHCYVAKASLVLMRETFRGEDEGQLLKRTGMLNPFNEFQRYVRFHWIRHVQTQEDQDIDPKLGYLLKAFLGSLEESSVHYRGWHEQAATSNPWSIPPTSPIEPDEIRLRSFPDTSAIFVVCRFSFYNLLRDWWDKVSPEILQQRTKTGDHLFVIAAAGGCEPLFLRLYELARSVKMLVEKGMFGKALVAAAENGHLGILRVLLDRGADIDQAAYVKALHDALAAASMYGRGEVVRFLVDDKGADANYLFGPYTVLSHAADGGDMGIVQFLIERGADVNMLHLIGWFETASNLFHQGLDQSPRRLARNLNLYKGPCFSELHLRVLRVVTLPASTSPITQDTKLVDCHYLHHQTGLVTCSRATGPRKATGAKEVERDNGADKSAHGPFHWILKITKDLSNMSSFDQPLPPYNASDPSATFVGTSCLDFLLIELVPMAYRITNELGEASDGSGSGGGSKHNEEAGSVSTSAGTISTAPGTASAAGRKSKLDEDEEREAVFFRLEALGYRVGLGLVERFSRDRARFTDTLDAIKFVCKELWMLVFKKQVDNLKTNHRGVYVLTDHTFRPLARMSADAGGQAVARAQPFLWFPCGILRGALAAMGINSTVQAETSELPGAVFQIKTTPTAPK</sequence>
<evidence type="ECO:0000259" key="5">
    <source>
        <dbReference type="Pfam" id="PF24809"/>
    </source>
</evidence>
<dbReference type="Pfam" id="PF04051">
    <property type="entry name" value="TRAPP"/>
    <property type="match status" value="1"/>
</dbReference>
<dbReference type="Gene3D" id="3.40.50.300">
    <property type="entry name" value="P-loop containing nucleotide triphosphate hydrolases"/>
    <property type="match status" value="1"/>
</dbReference>
<dbReference type="PROSITE" id="PS50297">
    <property type="entry name" value="ANK_REP_REGION"/>
    <property type="match status" value="2"/>
</dbReference>
<reference evidence="7" key="1">
    <citation type="submission" date="2022-07" db="EMBL/GenBank/DDBJ databases">
        <title>Genome Sequence of Xylaria arbuscula.</title>
        <authorList>
            <person name="Buettner E."/>
        </authorList>
    </citation>
    <scope>NUCLEOTIDE SEQUENCE</scope>
    <source>
        <strain evidence="7">VT107</strain>
    </source>
</reference>
<evidence type="ECO:0000256" key="2">
    <source>
        <dbReference type="ARBA" id="ARBA00022737"/>
    </source>
</evidence>
<dbReference type="InterPro" id="IPR056884">
    <property type="entry name" value="NPHP3-like_N"/>
</dbReference>
<dbReference type="InterPro" id="IPR024096">
    <property type="entry name" value="NO_sig/Golgi_transp_ligand-bd"/>
</dbReference>
<proteinExistence type="inferred from homology"/>
<protein>
    <recommendedName>
        <fullName evidence="9">NACHT domain-containing protein</fullName>
    </recommendedName>
</protein>
<dbReference type="Pfam" id="PF12796">
    <property type="entry name" value="Ank_2"/>
    <property type="match status" value="1"/>
</dbReference>
<dbReference type="InterPro" id="IPR027417">
    <property type="entry name" value="P-loop_NTPase"/>
</dbReference>
<dbReference type="VEuPathDB" id="FungiDB:F4678DRAFT_449592"/>
<dbReference type="SUPFAM" id="SSF111126">
    <property type="entry name" value="Ligand-binding domain in the NO signalling and Golgi transport"/>
    <property type="match status" value="1"/>
</dbReference>
<feature type="domain" description="DUF7708" evidence="5">
    <location>
        <begin position="175"/>
        <end position="288"/>
    </location>
</feature>
<dbReference type="InterPro" id="IPR036770">
    <property type="entry name" value="Ankyrin_rpt-contain_sf"/>
</dbReference>
<dbReference type="Gene3D" id="3.30.1380.20">
    <property type="entry name" value="Trafficking protein particle complex subunit 3"/>
    <property type="match status" value="1"/>
</dbReference>
<gene>
    <name evidence="7" type="ORF">NPX13_g4191</name>
</gene>
<comment type="caution">
    <text evidence="7">The sequence shown here is derived from an EMBL/GenBank/DDBJ whole genome shotgun (WGS) entry which is preliminary data.</text>
</comment>
<dbReference type="VEuPathDB" id="FungiDB:F4678DRAFT_440173"/>
<dbReference type="PANTHER" id="PTHR10039:SF16">
    <property type="entry name" value="GPI INOSITOL-DEACYLASE"/>
    <property type="match status" value="1"/>
</dbReference>
<evidence type="ECO:0000259" key="6">
    <source>
        <dbReference type="Pfam" id="PF24883"/>
    </source>
</evidence>
<dbReference type="Proteomes" id="UP001148614">
    <property type="component" value="Unassembled WGS sequence"/>
</dbReference>
<feature type="repeat" description="ANK" evidence="3">
    <location>
        <begin position="937"/>
        <end position="965"/>
    </location>
</feature>
<feature type="region of interest" description="Disordered" evidence="4">
    <location>
        <begin position="11"/>
        <end position="71"/>
    </location>
</feature>
<dbReference type="SUPFAM" id="SSF48403">
    <property type="entry name" value="Ankyrin repeat"/>
    <property type="match status" value="1"/>
</dbReference>
<evidence type="ECO:0008006" key="9">
    <source>
        <dbReference type="Google" id="ProtNLM"/>
    </source>
</evidence>
<feature type="region of interest" description="Disordered" evidence="4">
    <location>
        <begin position="1196"/>
        <end position="1238"/>
    </location>
</feature>
<evidence type="ECO:0000256" key="1">
    <source>
        <dbReference type="ARBA" id="ARBA00006218"/>
    </source>
</evidence>
<dbReference type="PANTHER" id="PTHR10039">
    <property type="entry name" value="AMELOGENIN"/>
    <property type="match status" value="1"/>
</dbReference>
<dbReference type="PROSITE" id="PS50088">
    <property type="entry name" value="ANK_REPEAT"/>
    <property type="match status" value="2"/>
</dbReference>
<dbReference type="GO" id="GO:0048193">
    <property type="term" value="P:Golgi vesicle transport"/>
    <property type="evidence" value="ECO:0007669"/>
    <property type="project" value="InterPro"/>
</dbReference>
<keyword evidence="8" id="KW-1185">Reference proteome</keyword>
<dbReference type="InterPro" id="IPR007194">
    <property type="entry name" value="TRAPP_component"/>
</dbReference>
<dbReference type="Pfam" id="PF24809">
    <property type="entry name" value="DUF7708"/>
    <property type="match status" value="1"/>
</dbReference>
<evidence type="ECO:0000313" key="7">
    <source>
        <dbReference type="EMBL" id="KAJ3574969.1"/>
    </source>
</evidence>